<dbReference type="GO" id="GO:0003677">
    <property type="term" value="F:DNA binding"/>
    <property type="evidence" value="ECO:0007669"/>
    <property type="project" value="UniProtKB-UniRule"/>
</dbReference>
<comment type="caution">
    <text evidence="4">The sequence shown here is derived from an EMBL/GenBank/DDBJ whole genome shotgun (WGS) entry which is preliminary data.</text>
</comment>
<name>A0A7X2TFG1_9FIRM</name>
<organism evidence="4 5">
    <name type="scientific">Stecheria intestinalis</name>
    <dbReference type="NCBI Taxonomy" id="2606630"/>
    <lineage>
        <taxon>Bacteria</taxon>
        <taxon>Bacillati</taxon>
        <taxon>Bacillota</taxon>
        <taxon>Erysipelotrichia</taxon>
        <taxon>Erysipelotrichales</taxon>
        <taxon>Erysipelotrichaceae</taxon>
        <taxon>Stecheria</taxon>
    </lineage>
</organism>
<dbReference type="SUPFAM" id="SSF46689">
    <property type="entry name" value="Homeodomain-like"/>
    <property type="match status" value="1"/>
</dbReference>
<protein>
    <submittedName>
        <fullName evidence="4">TetR/AcrR family transcriptional regulator</fullName>
    </submittedName>
</protein>
<keyword evidence="5" id="KW-1185">Reference proteome</keyword>
<dbReference type="AlphaFoldDB" id="A0A7X2TFG1"/>
<evidence type="ECO:0000313" key="5">
    <source>
        <dbReference type="Proteomes" id="UP000461880"/>
    </source>
</evidence>
<dbReference type="Gene3D" id="1.10.357.10">
    <property type="entry name" value="Tetracycline Repressor, domain 2"/>
    <property type="match status" value="1"/>
</dbReference>
<dbReference type="EMBL" id="VUMN01000003">
    <property type="protein sequence ID" value="MSS57723.1"/>
    <property type="molecule type" value="Genomic_DNA"/>
</dbReference>
<reference evidence="4 5" key="1">
    <citation type="submission" date="2019-08" db="EMBL/GenBank/DDBJ databases">
        <title>In-depth cultivation of the pig gut microbiome towards novel bacterial diversity and tailored functional studies.</title>
        <authorList>
            <person name="Wylensek D."/>
            <person name="Hitch T.C.A."/>
            <person name="Clavel T."/>
        </authorList>
    </citation>
    <scope>NUCLEOTIDE SEQUENCE [LARGE SCALE GENOMIC DNA]</scope>
    <source>
        <strain evidence="4 5">Oil+RF-744-GAM-WT-6</strain>
    </source>
</reference>
<evidence type="ECO:0000259" key="3">
    <source>
        <dbReference type="PROSITE" id="PS50977"/>
    </source>
</evidence>
<sequence length="227" mass="25499">MSNNKLKINLKDCTTTKEKLVKVTQHLLASYGYEATSVRLIADYADVSLSAISFHFGSKEKLVHSAVQKAADDLRISFGTYTEEIRSFANGTDQDRDQAWQYLDRFLEEHINHIFNPKYSSLYIGLVSQENGFPKSCQGILSKAVVEQSEKVLVQLIALVMPEPNMFQAAIAARCIIAAIMSYMEKPILNKELEKAVGVNLEDSHEVAVFMHHYFMSSLHSFVESAA</sequence>
<dbReference type="Pfam" id="PF00440">
    <property type="entry name" value="TetR_N"/>
    <property type="match status" value="1"/>
</dbReference>
<dbReference type="RefSeq" id="WP_105303022.1">
    <property type="nucleotide sequence ID" value="NZ_VUMN01000003.1"/>
</dbReference>
<feature type="DNA-binding region" description="H-T-H motif" evidence="2">
    <location>
        <begin position="37"/>
        <end position="56"/>
    </location>
</feature>
<dbReference type="Proteomes" id="UP000461880">
    <property type="component" value="Unassembled WGS sequence"/>
</dbReference>
<evidence type="ECO:0000256" key="1">
    <source>
        <dbReference type="ARBA" id="ARBA00023125"/>
    </source>
</evidence>
<dbReference type="PROSITE" id="PS50977">
    <property type="entry name" value="HTH_TETR_2"/>
    <property type="match status" value="1"/>
</dbReference>
<accession>A0A7X2TFG1</accession>
<evidence type="ECO:0000256" key="2">
    <source>
        <dbReference type="PROSITE-ProRule" id="PRU00335"/>
    </source>
</evidence>
<dbReference type="InterPro" id="IPR009057">
    <property type="entry name" value="Homeodomain-like_sf"/>
</dbReference>
<proteinExistence type="predicted"/>
<feature type="domain" description="HTH tetR-type" evidence="3">
    <location>
        <begin position="14"/>
        <end position="74"/>
    </location>
</feature>
<dbReference type="InterPro" id="IPR001647">
    <property type="entry name" value="HTH_TetR"/>
</dbReference>
<gene>
    <name evidence="4" type="ORF">FYJ51_02235</name>
</gene>
<evidence type="ECO:0000313" key="4">
    <source>
        <dbReference type="EMBL" id="MSS57723.1"/>
    </source>
</evidence>
<keyword evidence="1 2" id="KW-0238">DNA-binding</keyword>